<dbReference type="PANTHER" id="PTHR38730">
    <property type="entry name" value="SLL7028 PROTEIN"/>
    <property type="match status" value="1"/>
</dbReference>
<evidence type="ECO:0000259" key="3">
    <source>
        <dbReference type="Pfam" id="PF13203"/>
    </source>
</evidence>
<name>A0A8J4E3I1_9ACTN</name>
<reference evidence="4" key="1">
    <citation type="submission" date="2021-01" db="EMBL/GenBank/DDBJ databases">
        <title>Whole genome shotgun sequence of Virgisporangium aurantiacum NBRC 16421.</title>
        <authorList>
            <person name="Komaki H."/>
            <person name="Tamura T."/>
        </authorList>
    </citation>
    <scope>NUCLEOTIDE SEQUENCE</scope>
    <source>
        <strain evidence="4">NBRC 16421</strain>
    </source>
</reference>
<feature type="domain" description="VWA-like" evidence="2">
    <location>
        <begin position="275"/>
        <end position="372"/>
    </location>
</feature>
<feature type="region of interest" description="Disordered" evidence="1">
    <location>
        <begin position="144"/>
        <end position="189"/>
    </location>
</feature>
<proteinExistence type="predicted"/>
<dbReference type="Pfam" id="PF09967">
    <property type="entry name" value="DUF2201"/>
    <property type="match status" value="1"/>
</dbReference>
<evidence type="ECO:0000256" key="1">
    <source>
        <dbReference type="SAM" id="MobiDB-lite"/>
    </source>
</evidence>
<protein>
    <recommendedName>
        <fullName evidence="6">Metal-dependent peptidase</fullName>
    </recommendedName>
</protein>
<keyword evidence="5" id="KW-1185">Reference proteome</keyword>
<sequence length="402" mass="43494">MTDEALRMAAARARAAELMPYLATALFACTPVRSERVPTIAVDERWRFYWNPAWCGRLSVPELAGGWLHEVGHLLREHLDRFTELGEPSAKAPLFNVAGDAVINADLVEHGVTLPPGAVHIGQIPGAERTMGAEQIYRLLSEPPATPQAAGLSPSEATGDCGSGVTPGRRPWDLGPAGATEAERGLDADRADQIRRQVAGEIRALGTAPAGLRRWAEEILESRVDWRAELNAVVRRKAAEVAGVRDYTYSRPSRRTVPGVILPAMRQPRPPVVYAIVDTSGSMDRQRLTRCLSEIDGIVQRTGRLRTPVQVVSCDTVTGDLHPVRSVDDVVLTGGGGTDLRPAVATVARARPRADLVVVLTDGDTPWAPVPPRENRTARYVAVLVAGDRLTVPGWFTKIVVP</sequence>
<comment type="caution">
    <text evidence="4">The sequence shown here is derived from an EMBL/GenBank/DDBJ whole genome shotgun (WGS) entry which is preliminary data.</text>
</comment>
<dbReference type="RefSeq" id="WP_204005548.1">
    <property type="nucleotide sequence ID" value="NZ_BOPG01000061.1"/>
</dbReference>
<accession>A0A8J4E3I1</accession>
<evidence type="ECO:0008006" key="6">
    <source>
        <dbReference type="Google" id="ProtNLM"/>
    </source>
</evidence>
<dbReference type="SUPFAM" id="SSF53300">
    <property type="entry name" value="vWA-like"/>
    <property type="match status" value="1"/>
</dbReference>
<gene>
    <name evidence="4" type="ORF">Vau01_084110</name>
</gene>
<evidence type="ECO:0000259" key="2">
    <source>
        <dbReference type="Pfam" id="PF09967"/>
    </source>
</evidence>
<dbReference type="InterPro" id="IPR018698">
    <property type="entry name" value="VWA-like_dom"/>
</dbReference>
<dbReference type="Proteomes" id="UP000612585">
    <property type="component" value="Unassembled WGS sequence"/>
</dbReference>
<evidence type="ECO:0000313" key="5">
    <source>
        <dbReference type="Proteomes" id="UP000612585"/>
    </source>
</evidence>
<feature type="domain" description="Putative metallopeptidase" evidence="3">
    <location>
        <begin position="7"/>
        <end position="265"/>
    </location>
</feature>
<dbReference type="EMBL" id="BOPG01000061">
    <property type="protein sequence ID" value="GIJ60895.1"/>
    <property type="molecule type" value="Genomic_DNA"/>
</dbReference>
<dbReference type="PANTHER" id="PTHR38730:SF1">
    <property type="entry name" value="SLL7028 PROTEIN"/>
    <property type="match status" value="1"/>
</dbReference>
<dbReference type="AlphaFoldDB" id="A0A8J4E3I1"/>
<dbReference type="Pfam" id="PF13203">
    <property type="entry name" value="DUF2201_N"/>
    <property type="match status" value="1"/>
</dbReference>
<evidence type="ECO:0000313" key="4">
    <source>
        <dbReference type="EMBL" id="GIJ60895.1"/>
    </source>
</evidence>
<dbReference type="InterPro" id="IPR036465">
    <property type="entry name" value="vWFA_dom_sf"/>
</dbReference>
<organism evidence="4 5">
    <name type="scientific">Virgisporangium aurantiacum</name>
    <dbReference type="NCBI Taxonomy" id="175570"/>
    <lineage>
        <taxon>Bacteria</taxon>
        <taxon>Bacillati</taxon>
        <taxon>Actinomycetota</taxon>
        <taxon>Actinomycetes</taxon>
        <taxon>Micromonosporales</taxon>
        <taxon>Micromonosporaceae</taxon>
        <taxon>Virgisporangium</taxon>
    </lineage>
</organism>
<dbReference type="InterPro" id="IPR025154">
    <property type="entry name" value="Put_metallopeptidase_dom"/>
</dbReference>
<dbReference type="PROSITE" id="PS51257">
    <property type="entry name" value="PROKAR_LIPOPROTEIN"/>
    <property type="match status" value="1"/>
</dbReference>